<name>A0A077ZBL5_TRITR</name>
<accession>A0A077ZBL5</accession>
<proteinExistence type="predicted"/>
<keyword evidence="3" id="KW-1185">Reference proteome</keyword>
<reference evidence="2" key="2">
    <citation type="submission" date="2014-03" db="EMBL/GenBank/DDBJ databases">
        <title>The whipworm genome and dual-species transcriptomics of an intimate host-pathogen interaction.</title>
        <authorList>
            <person name="Foth B.J."/>
            <person name="Tsai I.J."/>
            <person name="Reid A.J."/>
            <person name="Bancroft A.J."/>
            <person name="Nichol S."/>
            <person name="Tracey A."/>
            <person name="Holroyd N."/>
            <person name="Cotton J.A."/>
            <person name="Stanley E.J."/>
            <person name="Zarowiecki M."/>
            <person name="Liu J.Z."/>
            <person name="Huckvale T."/>
            <person name="Cooper P.J."/>
            <person name="Grencis R.K."/>
            <person name="Berriman M."/>
        </authorList>
    </citation>
    <scope>NUCLEOTIDE SEQUENCE [LARGE SCALE GENOMIC DNA]</scope>
</reference>
<dbReference type="InterPro" id="IPR027973">
    <property type="entry name" value="FSAF1-like"/>
</dbReference>
<dbReference type="InterPro" id="IPR052852">
    <property type="entry name" value="SSU_Processome_Comp"/>
</dbReference>
<dbReference type="AlphaFoldDB" id="A0A077ZBL5"/>
<protein>
    <submittedName>
        <fullName evidence="2">DUF4602 domain containing protein</fullName>
    </submittedName>
</protein>
<dbReference type="Pfam" id="PF15375">
    <property type="entry name" value="FSAF1"/>
    <property type="match status" value="1"/>
</dbReference>
<evidence type="ECO:0000256" key="1">
    <source>
        <dbReference type="SAM" id="MobiDB-lite"/>
    </source>
</evidence>
<feature type="region of interest" description="Disordered" evidence="1">
    <location>
        <begin position="146"/>
        <end position="166"/>
    </location>
</feature>
<sequence length="166" mass="19078">MSSENALIPLSPKKSQNSLLWLSLACEKKKASTLNLVEAPLSASITVHKEAPSFSRGVKKRRSRRKRKEPVNCSNVDLLEKTALQVRQFAITSMKGEEKETHKSKLAILFGAKPAKRPYVNYKELKVQRQLQKAKRLEALKQMVNIKIKRSKHRKGKKKRKKVKRH</sequence>
<dbReference type="PANTHER" id="PTHR28366">
    <property type="entry name" value="CHROMOSOME 1 OPEN READING FRAME 131"/>
    <property type="match status" value="1"/>
</dbReference>
<dbReference type="STRING" id="36087.A0A077ZBL5"/>
<dbReference type="EMBL" id="HG806136">
    <property type="protein sequence ID" value="CDW57214.1"/>
    <property type="molecule type" value="Genomic_DNA"/>
</dbReference>
<organism evidence="2 3">
    <name type="scientific">Trichuris trichiura</name>
    <name type="common">Whipworm</name>
    <name type="synonym">Trichocephalus trichiurus</name>
    <dbReference type="NCBI Taxonomy" id="36087"/>
    <lineage>
        <taxon>Eukaryota</taxon>
        <taxon>Metazoa</taxon>
        <taxon>Ecdysozoa</taxon>
        <taxon>Nematoda</taxon>
        <taxon>Enoplea</taxon>
        <taxon>Dorylaimia</taxon>
        <taxon>Trichinellida</taxon>
        <taxon>Trichuridae</taxon>
        <taxon>Trichuris</taxon>
    </lineage>
</organism>
<evidence type="ECO:0000313" key="3">
    <source>
        <dbReference type="Proteomes" id="UP000030665"/>
    </source>
</evidence>
<feature type="compositionally biased region" description="Basic residues" evidence="1">
    <location>
        <begin position="147"/>
        <end position="166"/>
    </location>
</feature>
<reference evidence="2" key="1">
    <citation type="submission" date="2014-01" db="EMBL/GenBank/DDBJ databases">
        <authorList>
            <person name="Aslett M."/>
        </authorList>
    </citation>
    <scope>NUCLEOTIDE SEQUENCE</scope>
</reference>
<evidence type="ECO:0000313" key="2">
    <source>
        <dbReference type="EMBL" id="CDW57214.1"/>
    </source>
</evidence>
<dbReference type="Proteomes" id="UP000030665">
    <property type="component" value="Unassembled WGS sequence"/>
</dbReference>
<gene>
    <name evidence="2" type="ORF">TTRE_0000550501</name>
</gene>
<dbReference type="PANTHER" id="PTHR28366:SF1">
    <property type="entry name" value="CHROMOSOME 1 OPEN READING FRAME 131"/>
    <property type="match status" value="1"/>
</dbReference>
<dbReference type="OrthoDB" id="10067479at2759"/>